<dbReference type="EMBL" id="QRNJ01000088">
    <property type="protein sequence ID" value="RHK33605.1"/>
    <property type="molecule type" value="Genomic_DNA"/>
</dbReference>
<proteinExistence type="predicted"/>
<gene>
    <name evidence="1" type="ORF">DW068_15485</name>
</gene>
<dbReference type="AlphaFoldDB" id="A0A415G3K1"/>
<name>A0A415G3K1_9FIRM</name>
<evidence type="ECO:0000313" key="1">
    <source>
        <dbReference type="EMBL" id="RHK33605.1"/>
    </source>
</evidence>
<organism evidence="1 2">
    <name type="scientific">Anaerobutyricum hallii</name>
    <dbReference type="NCBI Taxonomy" id="39488"/>
    <lineage>
        <taxon>Bacteria</taxon>
        <taxon>Bacillati</taxon>
        <taxon>Bacillota</taxon>
        <taxon>Clostridia</taxon>
        <taxon>Lachnospirales</taxon>
        <taxon>Lachnospiraceae</taxon>
        <taxon>Anaerobutyricum</taxon>
    </lineage>
</organism>
<evidence type="ECO:0000313" key="2">
    <source>
        <dbReference type="Proteomes" id="UP000283497"/>
    </source>
</evidence>
<comment type="caution">
    <text evidence="1">The sequence shown here is derived from an EMBL/GenBank/DDBJ whole genome shotgun (WGS) entry which is preliminary data.</text>
</comment>
<sequence length="210" mass="24729">MSKMRKQKFIHVSFDPVSDFEPRIPSNRAKDEDAIKKRICCILSKGSLQDDVIHALNASPCAGEVLQRIVSHGFDPVLHVYEFQSTKYMFPWEVQEYVPDAIYSGECWLLEKPKSFIHKCYNVSSFKTESVKDFYENKWEAVVNIQLEKMKKNETNWERYCHIYGFGYKFLRVVHDMNISFNIPLSVPECFLKIFSTEKRVVLINISYFL</sequence>
<protein>
    <submittedName>
        <fullName evidence="1">Uncharacterized protein</fullName>
    </submittedName>
</protein>
<accession>A0A415G3K1</accession>
<dbReference type="Proteomes" id="UP000283497">
    <property type="component" value="Unassembled WGS sequence"/>
</dbReference>
<reference evidence="1 2" key="1">
    <citation type="submission" date="2018-08" db="EMBL/GenBank/DDBJ databases">
        <title>A genome reference for cultivated species of the human gut microbiota.</title>
        <authorList>
            <person name="Zou Y."/>
            <person name="Xue W."/>
            <person name="Luo G."/>
        </authorList>
    </citation>
    <scope>NUCLEOTIDE SEQUENCE [LARGE SCALE GENOMIC DNA]</scope>
    <source>
        <strain evidence="1 2">AF45-14BH</strain>
    </source>
</reference>